<keyword evidence="4" id="KW-1185">Reference proteome</keyword>
<dbReference type="InterPro" id="IPR031728">
    <property type="entry name" value="GlcAase_C"/>
</dbReference>
<keyword evidence="1" id="KW-0732">Signal</keyword>
<name>A0A9P4I9L9_9PEZI</name>
<dbReference type="PANTHER" id="PTHR36183">
    <property type="entry name" value="BETA-GLUCURONIDASE"/>
    <property type="match status" value="1"/>
</dbReference>
<gene>
    <name evidence="3" type="ORF">NA57DRAFT_67284</name>
</gene>
<dbReference type="PANTHER" id="PTHR36183:SF2">
    <property type="entry name" value="BETA-GLUCURONIDASE C-TERMINAL DOMAIN-CONTAINING PROTEIN"/>
    <property type="match status" value="1"/>
</dbReference>
<feature type="chain" id="PRO_5040231622" description="Beta-glucuronidase C-terminal domain-containing protein" evidence="1">
    <location>
        <begin position="19"/>
        <end position="483"/>
    </location>
</feature>
<feature type="signal peptide" evidence="1">
    <location>
        <begin position="1"/>
        <end position="18"/>
    </location>
</feature>
<evidence type="ECO:0000256" key="1">
    <source>
        <dbReference type="SAM" id="SignalP"/>
    </source>
</evidence>
<dbReference type="Gene3D" id="3.20.20.80">
    <property type="entry name" value="Glycosidases"/>
    <property type="match status" value="1"/>
</dbReference>
<dbReference type="InterPro" id="IPR013780">
    <property type="entry name" value="Glyco_hydro_b"/>
</dbReference>
<dbReference type="Pfam" id="PF16862">
    <property type="entry name" value="Glyco_hydro_79C"/>
    <property type="match status" value="1"/>
</dbReference>
<dbReference type="SUPFAM" id="SSF51445">
    <property type="entry name" value="(Trans)glycosidases"/>
    <property type="match status" value="1"/>
</dbReference>
<dbReference type="InterPro" id="IPR017853">
    <property type="entry name" value="GH"/>
</dbReference>
<dbReference type="InterPro" id="IPR052974">
    <property type="entry name" value="GH79_Enzymes"/>
</dbReference>
<dbReference type="EMBL" id="ML978129">
    <property type="protein sequence ID" value="KAF2096599.1"/>
    <property type="molecule type" value="Genomic_DNA"/>
</dbReference>
<accession>A0A9P4I9L9</accession>
<dbReference type="AlphaFoldDB" id="A0A9P4I9L9"/>
<sequence length="483" mass="52928">MMYSILLSLNLAIALISASDLPNHIRVSIPTNVPTIASGVIDHAYPGFAIAQHAFQDYAGNLSHPNIFSRNLINSVTEKTGTAVHIRVGGTSATPGGIPAGIKLGPAWFEGFASFPGVQWTYMAHLALNTSGAEANAVAEVKEALKYIGQNLEALEVGNEVDLYPGRVRSANYSVREYIHEWMNYTSAINSQVLAAPVYADHREPWLIATTFEEGIDKNNNIKSASLHHYMETGNLPTITRQASFMNHTAIVNNLSYFSQPVNWLKQHHPDIPVYLAETNSDTASTNDTDLIGVFGSALWLADYMLYGMTLNIRRMNIQLSTGFDYTSWRPVEYFGAPPAVLPPYYAQVFVADVIGAPDDVRISNLDLGPDLLSAYTVFSANSEKIAKAVLVNLEEWNTTTTYPSPSTQVQLLTPIKGLWRIEKLTAPGAESLANITWAGTSWTYESNGLPIQVADTTEYVHSMKGVLDVRIRASEALLLTLC</sequence>
<evidence type="ECO:0000259" key="2">
    <source>
        <dbReference type="Pfam" id="PF16862"/>
    </source>
</evidence>
<dbReference type="OrthoDB" id="2831684at2759"/>
<comment type="caution">
    <text evidence="3">The sequence shown here is derived from an EMBL/GenBank/DDBJ whole genome shotgun (WGS) entry which is preliminary data.</text>
</comment>
<dbReference type="Gene3D" id="2.60.40.1180">
    <property type="entry name" value="Golgi alpha-mannosidase II"/>
    <property type="match status" value="1"/>
</dbReference>
<feature type="domain" description="Beta-glucuronidase C-terminal" evidence="2">
    <location>
        <begin position="375"/>
        <end position="479"/>
    </location>
</feature>
<dbReference type="Proteomes" id="UP000799772">
    <property type="component" value="Unassembled WGS sequence"/>
</dbReference>
<organism evidence="3 4">
    <name type="scientific">Rhizodiscina lignyota</name>
    <dbReference type="NCBI Taxonomy" id="1504668"/>
    <lineage>
        <taxon>Eukaryota</taxon>
        <taxon>Fungi</taxon>
        <taxon>Dikarya</taxon>
        <taxon>Ascomycota</taxon>
        <taxon>Pezizomycotina</taxon>
        <taxon>Dothideomycetes</taxon>
        <taxon>Pleosporomycetidae</taxon>
        <taxon>Aulographales</taxon>
        <taxon>Rhizodiscinaceae</taxon>
        <taxon>Rhizodiscina</taxon>
    </lineage>
</organism>
<protein>
    <recommendedName>
        <fullName evidence="2">Beta-glucuronidase C-terminal domain-containing protein</fullName>
    </recommendedName>
</protein>
<proteinExistence type="predicted"/>
<evidence type="ECO:0000313" key="4">
    <source>
        <dbReference type="Proteomes" id="UP000799772"/>
    </source>
</evidence>
<reference evidence="3" key="1">
    <citation type="journal article" date="2020" name="Stud. Mycol.">
        <title>101 Dothideomycetes genomes: a test case for predicting lifestyles and emergence of pathogens.</title>
        <authorList>
            <person name="Haridas S."/>
            <person name="Albert R."/>
            <person name="Binder M."/>
            <person name="Bloem J."/>
            <person name="Labutti K."/>
            <person name="Salamov A."/>
            <person name="Andreopoulos B."/>
            <person name="Baker S."/>
            <person name="Barry K."/>
            <person name="Bills G."/>
            <person name="Bluhm B."/>
            <person name="Cannon C."/>
            <person name="Castanera R."/>
            <person name="Culley D."/>
            <person name="Daum C."/>
            <person name="Ezra D."/>
            <person name="Gonzalez J."/>
            <person name="Henrissat B."/>
            <person name="Kuo A."/>
            <person name="Liang C."/>
            <person name="Lipzen A."/>
            <person name="Lutzoni F."/>
            <person name="Magnuson J."/>
            <person name="Mondo S."/>
            <person name="Nolan M."/>
            <person name="Ohm R."/>
            <person name="Pangilinan J."/>
            <person name="Park H.-J."/>
            <person name="Ramirez L."/>
            <person name="Alfaro M."/>
            <person name="Sun H."/>
            <person name="Tritt A."/>
            <person name="Yoshinaga Y."/>
            <person name="Zwiers L.-H."/>
            <person name="Turgeon B."/>
            <person name="Goodwin S."/>
            <person name="Spatafora J."/>
            <person name="Crous P."/>
            <person name="Grigoriev I."/>
        </authorList>
    </citation>
    <scope>NUCLEOTIDE SEQUENCE</scope>
    <source>
        <strain evidence="3">CBS 133067</strain>
    </source>
</reference>
<evidence type="ECO:0000313" key="3">
    <source>
        <dbReference type="EMBL" id="KAF2096599.1"/>
    </source>
</evidence>